<dbReference type="PANTHER" id="PTHR23359">
    <property type="entry name" value="NUCLEOTIDE KINASE"/>
    <property type="match status" value="1"/>
</dbReference>
<gene>
    <name evidence="6" type="ORF">OEA41_003646</name>
</gene>
<dbReference type="PROSITE" id="PS00113">
    <property type="entry name" value="ADENYLATE_KINASE"/>
    <property type="match status" value="1"/>
</dbReference>
<dbReference type="HAMAP" id="MF_00235">
    <property type="entry name" value="Adenylate_kinase_Adk"/>
    <property type="match status" value="1"/>
</dbReference>
<reference evidence="6" key="1">
    <citation type="submission" date="2022-11" db="EMBL/GenBank/DDBJ databases">
        <title>Chromosomal genome sequence assembly and mating type (MAT) locus characterization of the leprose asexual lichenized fungus Lepraria neglecta (Nyl.) Erichsen.</title>
        <authorList>
            <person name="Allen J.L."/>
            <person name="Pfeffer B."/>
        </authorList>
    </citation>
    <scope>NUCLEOTIDE SEQUENCE</scope>
    <source>
        <strain evidence="6">Allen 5258</strain>
    </source>
</reference>
<evidence type="ECO:0008006" key="8">
    <source>
        <dbReference type="Google" id="ProtNLM"/>
    </source>
</evidence>
<keyword evidence="7" id="KW-1185">Reference proteome</keyword>
<dbReference type="CDD" id="cd01428">
    <property type="entry name" value="ADK"/>
    <property type="match status" value="1"/>
</dbReference>
<sequence>MARDWYSSDQSRDDCTSIGSSESIASDPIDSDFSIIFVLGGPGAGKGTQCANIARNFYVKHLSVGDVLRTERDTPGSPYGETVARNMEEGRIGPMNLTVELLKNAIEAARQNDGWKVFLIDGFPRKMDQLYFFESTVSRAIFALFLDSSEDVRLLRLQQRAMIENRRDDTADTIQKRFHTFNDTCMVVVKHMYGQRRLKGVDANGDIGTVYAEIEGALITTLGERLERR</sequence>
<dbReference type="SUPFAM" id="SSF52540">
    <property type="entry name" value="P-loop containing nucleoside triphosphate hydrolases"/>
    <property type="match status" value="1"/>
</dbReference>
<dbReference type="EMBL" id="JASNWA010000008">
    <property type="protein sequence ID" value="KAK3171562.1"/>
    <property type="molecule type" value="Genomic_DNA"/>
</dbReference>
<keyword evidence="3 4" id="KW-0418">Kinase</keyword>
<feature type="region of interest" description="Disordered" evidence="5">
    <location>
        <begin position="1"/>
        <end position="23"/>
    </location>
</feature>
<dbReference type="GO" id="GO:0005524">
    <property type="term" value="F:ATP binding"/>
    <property type="evidence" value="ECO:0007669"/>
    <property type="project" value="InterPro"/>
</dbReference>
<dbReference type="AlphaFoldDB" id="A0AAD9Z857"/>
<evidence type="ECO:0000256" key="1">
    <source>
        <dbReference type="ARBA" id="ARBA00022679"/>
    </source>
</evidence>
<evidence type="ECO:0000313" key="6">
    <source>
        <dbReference type="EMBL" id="KAK3171562.1"/>
    </source>
</evidence>
<evidence type="ECO:0000256" key="2">
    <source>
        <dbReference type="ARBA" id="ARBA00022741"/>
    </source>
</evidence>
<evidence type="ECO:0000313" key="7">
    <source>
        <dbReference type="Proteomes" id="UP001276659"/>
    </source>
</evidence>
<dbReference type="InterPro" id="IPR000850">
    <property type="entry name" value="Adenylat/UMP-CMP_kin"/>
</dbReference>
<keyword evidence="2" id="KW-0547">Nucleotide-binding</keyword>
<dbReference type="Pfam" id="PF00406">
    <property type="entry name" value="ADK"/>
    <property type="match status" value="1"/>
</dbReference>
<proteinExistence type="inferred from homology"/>
<evidence type="ECO:0000256" key="3">
    <source>
        <dbReference type="ARBA" id="ARBA00022777"/>
    </source>
</evidence>
<dbReference type="GO" id="GO:0019205">
    <property type="term" value="F:nucleobase-containing compound kinase activity"/>
    <property type="evidence" value="ECO:0007669"/>
    <property type="project" value="InterPro"/>
</dbReference>
<comment type="similarity">
    <text evidence="4">Belongs to the adenylate kinase family.</text>
</comment>
<evidence type="ECO:0000256" key="4">
    <source>
        <dbReference type="RuleBase" id="RU003330"/>
    </source>
</evidence>
<accession>A0AAD9Z857</accession>
<protein>
    <recommendedName>
        <fullName evidence="8">Adenylate kinase</fullName>
    </recommendedName>
</protein>
<comment type="caution">
    <text evidence="6">The sequence shown here is derived from an EMBL/GenBank/DDBJ whole genome shotgun (WGS) entry which is preliminary data.</text>
</comment>
<dbReference type="GO" id="GO:0006139">
    <property type="term" value="P:nucleobase-containing compound metabolic process"/>
    <property type="evidence" value="ECO:0007669"/>
    <property type="project" value="InterPro"/>
</dbReference>
<evidence type="ECO:0000256" key="5">
    <source>
        <dbReference type="SAM" id="MobiDB-lite"/>
    </source>
</evidence>
<name>A0AAD9Z857_9LECA</name>
<dbReference type="InterPro" id="IPR027417">
    <property type="entry name" value="P-loop_NTPase"/>
</dbReference>
<dbReference type="PRINTS" id="PR00094">
    <property type="entry name" value="ADENYLTKNASE"/>
</dbReference>
<dbReference type="Gene3D" id="3.40.50.300">
    <property type="entry name" value="P-loop containing nucleotide triphosphate hydrolases"/>
    <property type="match status" value="1"/>
</dbReference>
<dbReference type="InterPro" id="IPR033690">
    <property type="entry name" value="Adenylat_kinase_CS"/>
</dbReference>
<dbReference type="Proteomes" id="UP001276659">
    <property type="component" value="Unassembled WGS sequence"/>
</dbReference>
<keyword evidence="1 4" id="KW-0808">Transferase</keyword>
<organism evidence="6 7">
    <name type="scientific">Lepraria neglecta</name>
    <dbReference type="NCBI Taxonomy" id="209136"/>
    <lineage>
        <taxon>Eukaryota</taxon>
        <taxon>Fungi</taxon>
        <taxon>Dikarya</taxon>
        <taxon>Ascomycota</taxon>
        <taxon>Pezizomycotina</taxon>
        <taxon>Lecanoromycetes</taxon>
        <taxon>OSLEUM clade</taxon>
        <taxon>Lecanoromycetidae</taxon>
        <taxon>Lecanorales</taxon>
        <taxon>Lecanorineae</taxon>
        <taxon>Stereocaulaceae</taxon>
        <taxon>Lepraria</taxon>
    </lineage>
</organism>